<dbReference type="OrthoDB" id="5653025at2"/>
<proteinExistence type="predicted"/>
<reference evidence="3 5" key="2">
    <citation type="submission" date="2018-06" db="EMBL/GenBank/DDBJ databases">
        <authorList>
            <consortium name="Pathogen Informatics"/>
            <person name="Doyle S."/>
        </authorList>
    </citation>
    <scope>NUCLEOTIDE SEQUENCE [LARGE SCALE GENOMIC DNA]</scope>
    <source>
        <strain evidence="3 5">NCTC12437</strain>
    </source>
</reference>
<name>A0A378I8D1_9GAMM</name>
<dbReference type="EMBL" id="UGNW01000001">
    <property type="protein sequence ID" value="STX31478.1"/>
    <property type="molecule type" value="Genomic_DNA"/>
</dbReference>
<dbReference type="EMBL" id="LNXT01000008">
    <property type="protein sequence ID" value="KTC74675.1"/>
    <property type="molecule type" value="Genomic_DNA"/>
</dbReference>
<reference evidence="2 4" key="1">
    <citation type="submission" date="2015-11" db="EMBL/GenBank/DDBJ databases">
        <title>Genomic analysis of 38 Legionella species identifies large and diverse effector repertoires.</title>
        <authorList>
            <person name="Burstein D."/>
            <person name="Amaro F."/>
            <person name="Zusman T."/>
            <person name="Lifshitz Z."/>
            <person name="Cohen O."/>
            <person name="Gilbert J.A."/>
            <person name="Pupko T."/>
            <person name="Shuman H.A."/>
            <person name="Segal G."/>
        </authorList>
    </citation>
    <scope>NUCLEOTIDE SEQUENCE [LARGE SCALE GENOMIC DNA]</scope>
    <source>
        <strain evidence="2 4">CDC#1407-AL-14</strain>
    </source>
</reference>
<organism evidence="3 5">
    <name type="scientific">Legionella birminghamensis</name>
    <dbReference type="NCBI Taxonomy" id="28083"/>
    <lineage>
        <taxon>Bacteria</taxon>
        <taxon>Pseudomonadati</taxon>
        <taxon>Pseudomonadota</taxon>
        <taxon>Gammaproteobacteria</taxon>
        <taxon>Legionellales</taxon>
        <taxon>Legionellaceae</taxon>
        <taxon>Legionella</taxon>
    </lineage>
</organism>
<evidence type="ECO:0000313" key="2">
    <source>
        <dbReference type="EMBL" id="KTC74675.1"/>
    </source>
</evidence>
<dbReference type="Proteomes" id="UP000255066">
    <property type="component" value="Unassembled WGS sequence"/>
</dbReference>
<dbReference type="Proteomes" id="UP000054735">
    <property type="component" value="Unassembled WGS sequence"/>
</dbReference>
<dbReference type="RefSeq" id="WP_058522819.1">
    <property type="nucleotide sequence ID" value="NZ_CAAAHV010000005.1"/>
</dbReference>
<feature type="compositionally biased region" description="Polar residues" evidence="1">
    <location>
        <begin position="475"/>
        <end position="485"/>
    </location>
</feature>
<feature type="compositionally biased region" description="Basic and acidic residues" evidence="1">
    <location>
        <begin position="497"/>
        <end position="506"/>
    </location>
</feature>
<evidence type="ECO:0000313" key="5">
    <source>
        <dbReference type="Proteomes" id="UP000255066"/>
    </source>
</evidence>
<evidence type="ECO:0000313" key="3">
    <source>
        <dbReference type="EMBL" id="STX31478.1"/>
    </source>
</evidence>
<accession>A0A378I8D1</accession>
<feature type="compositionally biased region" description="Low complexity" evidence="1">
    <location>
        <begin position="458"/>
        <end position="468"/>
    </location>
</feature>
<feature type="region of interest" description="Disordered" evidence="1">
    <location>
        <begin position="401"/>
        <end position="512"/>
    </location>
</feature>
<evidence type="ECO:0000256" key="1">
    <source>
        <dbReference type="SAM" id="MobiDB-lite"/>
    </source>
</evidence>
<keyword evidence="4" id="KW-1185">Reference proteome</keyword>
<protein>
    <submittedName>
        <fullName evidence="2">Dot/Icm T4SS effector</fullName>
    </submittedName>
    <submittedName>
        <fullName evidence="3">Dot/Icm secretion system substrate</fullName>
    </submittedName>
</protein>
<evidence type="ECO:0000313" key="4">
    <source>
        <dbReference type="Proteomes" id="UP000054735"/>
    </source>
</evidence>
<dbReference type="AlphaFoldDB" id="A0A378I8D1"/>
<gene>
    <name evidence="2" type="ORF">Lbir_0708</name>
    <name evidence="3" type="ORF">NCTC12437_01251</name>
</gene>
<sequence>MPRRRAIAVDLDNCLLNPAFYRRIQGVEPETTHLQNALAEQVKSINPEGKDEDKLGVEQLKQLVAARVNYLDKLNQEFIASNQPVITLFNGNKHLYASTDTYLFSNRQSLSDDMTNSNINKSGSGFHYYRLFSQHIGATPSFMLMSDIFTNSPYGSSLKVILGFLDAANDYDANKVKAARENNFKAPEWMHDRLKLIIAFAQMFDFAQRFPDDNGEKHDFFILDDKAQILDALHAYLKMYPGLIPSNIRLHLIRYEGSLNPDGTPIAKVIHYYTPLEGTGNLNIDYKAEVKNMAAVTIVKTVQSGTDLITPDCRPISNYEQAYVANFNCSEVNCIDHYRPGDIGSVAEPRPQKVNEISATSSKKESFMERMGSLAQMVVGKGKEKDPEKGKERDTEMGMSKYAQKAKSFPTQPQAATPTVLGKASSLPGVTPNPELNSDSDDYDVTALDPLMPAPPKSTSSSSSITHHSFFKASTKPTGMTTTAREASLLSKHRGVINKEPDKEGDNSPTPH</sequence>